<dbReference type="SUPFAM" id="SSF46785">
    <property type="entry name" value="Winged helix' DNA-binding domain"/>
    <property type="match status" value="1"/>
</dbReference>
<feature type="domain" description="HTH lysR-type" evidence="5">
    <location>
        <begin position="2"/>
        <end position="58"/>
    </location>
</feature>
<gene>
    <name evidence="6" type="ORF">GCM10007874_36570</name>
</gene>
<keyword evidence="2" id="KW-0805">Transcription regulation</keyword>
<dbReference type="RefSeq" id="WP_284313722.1">
    <property type="nucleotide sequence ID" value="NZ_BSPC01000032.1"/>
</dbReference>
<dbReference type="InterPro" id="IPR005119">
    <property type="entry name" value="LysR_subst-bd"/>
</dbReference>
<evidence type="ECO:0000256" key="3">
    <source>
        <dbReference type="ARBA" id="ARBA00023125"/>
    </source>
</evidence>
<evidence type="ECO:0000313" key="6">
    <source>
        <dbReference type="EMBL" id="GLS20640.1"/>
    </source>
</evidence>
<dbReference type="NCBIfam" id="NF002964">
    <property type="entry name" value="PRK03635.1"/>
    <property type="match status" value="1"/>
</dbReference>
<keyword evidence="7" id="KW-1185">Reference proteome</keyword>
<dbReference type="Pfam" id="PF03466">
    <property type="entry name" value="LysR_substrate"/>
    <property type="match status" value="1"/>
</dbReference>
<dbReference type="Gene3D" id="3.40.190.290">
    <property type="match status" value="1"/>
</dbReference>
<dbReference type="PANTHER" id="PTHR30579:SF2">
    <property type="entry name" value="HTH-TYPE TRANSCRIPTIONAL REGULATOR ARGP"/>
    <property type="match status" value="1"/>
</dbReference>
<dbReference type="PANTHER" id="PTHR30579">
    <property type="entry name" value="TRANSCRIPTIONAL REGULATOR"/>
    <property type="match status" value="1"/>
</dbReference>
<name>A0ABQ6CLE0_9HYPH</name>
<dbReference type="Proteomes" id="UP001156882">
    <property type="component" value="Unassembled WGS sequence"/>
</dbReference>
<comment type="similarity">
    <text evidence="1">Belongs to the LysR transcriptional regulatory family.</text>
</comment>
<sequence>MLDYALLDAMAAVIRTGSFEKAAQQIGVTPSAISQRVKLLEERLGTSLIIRGQPCTATPAGSRLSRHVEEIGLMEHTLRADLGDVLPVGRVPTIRIAVNADSMATWFLPALAGLEGRLFDLVLDDESNTAEWLRRGEVSAAVSTAPGPVQGCGSRALGAQTYVATASPAFMRRWFADGVSEAAIAAAPCLTFNSKDELQDIWIAQVFGRRVARSTHWIPSSHGFVDAALAGIGWGMDPVSLVGEHLTAGRLVELMPGHPLLVSLYWHWSRAVESGLREVTESVVRTARERLGARTSLSALGNEASAGDRATKAGGSMPV</sequence>
<comment type="caution">
    <text evidence="6">The sequence shown here is derived from an EMBL/GenBank/DDBJ whole genome shotgun (WGS) entry which is preliminary data.</text>
</comment>
<dbReference type="Pfam" id="PF00126">
    <property type="entry name" value="HTH_1"/>
    <property type="match status" value="1"/>
</dbReference>
<dbReference type="InterPro" id="IPR000847">
    <property type="entry name" value="LysR_HTH_N"/>
</dbReference>
<evidence type="ECO:0000256" key="2">
    <source>
        <dbReference type="ARBA" id="ARBA00023015"/>
    </source>
</evidence>
<organism evidence="6 7">
    <name type="scientific">Labrys miyagiensis</name>
    <dbReference type="NCBI Taxonomy" id="346912"/>
    <lineage>
        <taxon>Bacteria</taxon>
        <taxon>Pseudomonadati</taxon>
        <taxon>Pseudomonadota</taxon>
        <taxon>Alphaproteobacteria</taxon>
        <taxon>Hyphomicrobiales</taxon>
        <taxon>Xanthobacteraceae</taxon>
        <taxon>Labrys</taxon>
    </lineage>
</organism>
<dbReference type="PROSITE" id="PS50931">
    <property type="entry name" value="HTH_LYSR"/>
    <property type="match status" value="1"/>
</dbReference>
<protein>
    <submittedName>
        <fullName evidence="6">Transcriptional regulator ArgP</fullName>
    </submittedName>
</protein>
<evidence type="ECO:0000259" key="5">
    <source>
        <dbReference type="PROSITE" id="PS50931"/>
    </source>
</evidence>
<evidence type="ECO:0000256" key="4">
    <source>
        <dbReference type="ARBA" id="ARBA00023163"/>
    </source>
</evidence>
<dbReference type="InterPro" id="IPR017685">
    <property type="entry name" value="ArgP"/>
</dbReference>
<dbReference type="Gene3D" id="1.10.10.10">
    <property type="entry name" value="Winged helix-like DNA-binding domain superfamily/Winged helix DNA-binding domain"/>
    <property type="match status" value="1"/>
</dbReference>
<dbReference type="NCBIfam" id="NF009888">
    <property type="entry name" value="PRK13348.1"/>
    <property type="match status" value="1"/>
</dbReference>
<evidence type="ECO:0000313" key="7">
    <source>
        <dbReference type="Proteomes" id="UP001156882"/>
    </source>
</evidence>
<dbReference type="InterPro" id="IPR036388">
    <property type="entry name" value="WH-like_DNA-bd_sf"/>
</dbReference>
<dbReference type="EMBL" id="BSPC01000032">
    <property type="protein sequence ID" value="GLS20640.1"/>
    <property type="molecule type" value="Genomic_DNA"/>
</dbReference>
<dbReference type="PRINTS" id="PR00039">
    <property type="entry name" value="HTHLYSR"/>
</dbReference>
<proteinExistence type="inferred from homology"/>
<keyword evidence="4" id="KW-0804">Transcription</keyword>
<dbReference type="NCBIfam" id="TIGR03298">
    <property type="entry name" value="argP"/>
    <property type="match status" value="1"/>
</dbReference>
<dbReference type="InterPro" id="IPR050176">
    <property type="entry name" value="LTTR"/>
</dbReference>
<dbReference type="SUPFAM" id="SSF53850">
    <property type="entry name" value="Periplasmic binding protein-like II"/>
    <property type="match status" value="1"/>
</dbReference>
<accession>A0ABQ6CLE0</accession>
<evidence type="ECO:0000256" key="1">
    <source>
        <dbReference type="ARBA" id="ARBA00009437"/>
    </source>
</evidence>
<reference evidence="7" key="1">
    <citation type="journal article" date="2019" name="Int. J. Syst. Evol. Microbiol.">
        <title>The Global Catalogue of Microorganisms (GCM) 10K type strain sequencing project: providing services to taxonomists for standard genome sequencing and annotation.</title>
        <authorList>
            <consortium name="The Broad Institute Genomics Platform"/>
            <consortium name="The Broad Institute Genome Sequencing Center for Infectious Disease"/>
            <person name="Wu L."/>
            <person name="Ma J."/>
        </authorList>
    </citation>
    <scope>NUCLEOTIDE SEQUENCE [LARGE SCALE GENOMIC DNA]</scope>
    <source>
        <strain evidence="7">NBRC 101365</strain>
    </source>
</reference>
<dbReference type="InterPro" id="IPR036390">
    <property type="entry name" value="WH_DNA-bd_sf"/>
</dbReference>
<keyword evidence="3" id="KW-0238">DNA-binding</keyword>